<feature type="region of interest" description="Disordered" evidence="1">
    <location>
        <begin position="1"/>
        <end position="23"/>
    </location>
</feature>
<comment type="caution">
    <text evidence="2">The sequence shown here is derived from an EMBL/GenBank/DDBJ whole genome shotgun (WGS) entry which is preliminary data.</text>
</comment>
<dbReference type="EMBL" id="MU129186">
    <property type="protein sequence ID" value="KAF9504884.1"/>
    <property type="molecule type" value="Genomic_DNA"/>
</dbReference>
<protein>
    <submittedName>
        <fullName evidence="2">Uncharacterized protein</fullName>
    </submittedName>
</protein>
<feature type="region of interest" description="Disordered" evidence="1">
    <location>
        <begin position="69"/>
        <end position="97"/>
    </location>
</feature>
<dbReference type="Proteomes" id="UP000886523">
    <property type="component" value="Unassembled WGS sequence"/>
</dbReference>
<gene>
    <name evidence="2" type="ORF">BS47DRAFT_1368469</name>
</gene>
<reference evidence="2" key="1">
    <citation type="journal article" date="2020" name="Nat. Commun.">
        <title>Large-scale genome sequencing of mycorrhizal fungi provides insights into the early evolution of symbiotic traits.</title>
        <authorList>
            <person name="Miyauchi S."/>
            <person name="Kiss E."/>
            <person name="Kuo A."/>
            <person name="Drula E."/>
            <person name="Kohler A."/>
            <person name="Sanchez-Garcia M."/>
            <person name="Morin E."/>
            <person name="Andreopoulos B."/>
            <person name="Barry K.W."/>
            <person name="Bonito G."/>
            <person name="Buee M."/>
            <person name="Carver A."/>
            <person name="Chen C."/>
            <person name="Cichocki N."/>
            <person name="Clum A."/>
            <person name="Culley D."/>
            <person name="Crous P.W."/>
            <person name="Fauchery L."/>
            <person name="Girlanda M."/>
            <person name="Hayes R.D."/>
            <person name="Keri Z."/>
            <person name="LaButti K."/>
            <person name="Lipzen A."/>
            <person name="Lombard V."/>
            <person name="Magnuson J."/>
            <person name="Maillard F."/>
            <person name="Murat C."/>
            <person name="Nolan M."/>
            <person name="Ohm R.A."/>
            <person name="Pangilinan J."/>
            <person name="Pereira M.F."/>
            <person name="Perotto S."/>
            <person name="Peter M."/>
            <person name="Pfister S."/>
            <person name="Riley R."/>
            <person name="Sitrit Y."/>
            <person name="Stielow J.B."/>
            <person name="Szollosi G."/>
            <person name="Zifcakova L."/>
            <person name="Stursova M."/>
            <person name="Spatafora J.W."/>
            <person name="Tedersoo L."/>
            <person name="Vaario L.M."/>
            <person name="Yamada A."/>
            <person name="Yan M."/>
            <person name="Wang P."/>
            <person name="Xu J."/>
            <person name="Bruns T."/>
            <person name="Baldrian P."/>
            <person name="Vilgalys R."/>
            <person name="Dunand C."/>
            <person name="Henrissat B."/>
            <person name="Grigoriev I.V."/>
            <person name="Hibbett D."/>
            <person name="Nagy L.G."/>
            <person name="Martin F.M."/>
        </authorList>
    </citation>
    <scope>NUCLEOTIDE SEQUENCE</scope>
    <source>
        <strain evidence="2">UP504</strain>
    </source>
</reference>
<keyword evidence="3" id="KW-1185">Reference proteome</keyword>
<accession>A0A9P6AGM0</accession>
<organism evidence="2 3">
    <name type="scientific">Hydnum rufescens UP504</name>
    <dbReference type="NCBI Taxonomy" id="1448309"/>
    <lineage>
        <taxon>Eukaryota</taxon>
        <taxon>Fungi</taxon>
        <taxon>Dikarya</taxon>
        <taxon>Basidiomycota</taxon>
        <taxon>Agaricomycotina</taxon>
        <taxon>Agaricomycetes</taxon>
        <taxon>Cantharellales</taxon>
        <taxon>Hydnaceae</taxon>
        <taxon>Hydnum</taxon>
    </lineage>
</organism>
<evidence type="ECO:0000256" key="1">
    <source>
        <dbReference type="SAM" id="MobiDB-lite"/>
    </source>
</evidence>
<evidence type="ECO:0000313" key="2">
    <source>
        <dbReference type="EMBL" id="KAF9504884.1"/>
    </source>
</evidence>
<dbReference type="AlphaFoldDB" id="A0A9P6AGM0"/>
<sequence>MQLTTTEQPTKKEKQAGPHTSYGRSLTIIQMTTTPSSQTAANIQCTMKEEVTVPHTCCSGSPLCENPPNVNTDNAPHENTKTHNHQRPMTDPTTGKAQYHTPAMAAVLSMPKTPQQEHTRELQTKHEPMWTPTLWYKMEVPHTHLGRFSPSMKPPSEEYTNKAQAKLPHLLKWVCGNEVHSLCDIQPDQCTDQIQERQECTATHTLTLDFPQHMPPLCNTPPNNMIQEPSPQHLQHTQQWTPHTHSGRCVVISGKMAPKEQSPLPQMKPNPTRTWTEPQHGIWTCAVAKDLTQLSPIPGMQYMHAIIVIR</sequence>
<name>A0A9P6AGM0_9AGAM</name>
<evidence type="ECO:0000313" key="3">
    <source>
        <dbReference type="Proteomes" id="UP000886523"/>
    </source>
</evidence>
<proteinExistence type="predicted"/>